<dbReference type="EMBL" id="JWIN03000020">
    <property type="protein sequence ID" value="KAB1261388.1"/>
    <property type="molecule type" value="Genomic_DNA"/>
</dbReference>
<protein>
    <submittedName>
        <fullName evidence="2">Uncharacterized protein</fullName>
    </submittedName>
</protein>
<comment type="caution">
    <text evidence="2">The sequence shown here is derived from an EMBL/GenBank/DDBJ whole genome shotgun (WGS) entry which is preliminary data.</text>
</comment>
<name>A0A5N4CRC0_CAMDR</name>
<evidence type="ECO:0000256" key="1">
    <source>
        <dbReference type="SAM" id="MobiDB-lite"/>
    </source>
</evidence>
<sequence length="75" mass="8412">MLSSEMRENPRCDSRQLIAGSICQTGAEKRSSSPEQRPAGPREMSTEHRVLGLETRPAQAWFEGLEMHTDLVKAK</sequence>
<dbReference type="AlphaFoldDB" id="A0A5N4CRC0"/>
<reference evidence="2 3" key="1">
    <citation type="journal article" date="2019" name="Mol. Ecol. Resour.">
        <title>Improving Illumina assemblies with Hi-C and long reads: an example with the North African dromedary.</title>
        <authorList>
            <person name="Elbers J.P."/>
            <person name="Rogers M.F."/>
            <person name="Perelman P.L."/>
            <person name="Proskuryakova A.A."/>
            <person name="Serdyukova N.A."/>
            <person name="Johnson W.E."/>
            <person name="Horin P."/>
            <person name="Corander J."/>
            <person name="Murphy D."/>
            <person name="Burger P.A."/>
        </authorList>
    </citation>
    <scope>NUCLEOTIDE SEQUENCE [LARGE SCALE GENOMIC DNA]</scope>
    <source>
        <strain evidence="2">Drom800</strain>
        <tissue evidence="2">Blood</tissue>
    </source>
</reference>
<feature type="compositionally biased region" description="Basic and acidic residues" evidence="1">
    <location>
        <begin position="1"/>
        <end position="14"/>
    </location>
</feature>
<evidence type="ECO:0000313" key="2">
    <source>
        <dbReference type="EMBL" id="KAB1261388.1"/>
    </source>
</evidence>
<gene>
    <name evidence="2" type="ORF">Cadr_000022471</name>
</gene>
<keyword evidence="3" id="KW-1185">Reference proteome</keyword>
<accession>A0A5N4CRC0</accession>
<feature type="region of interest" description="Disordered" evidence="1">
    <location>
        <begin position="1"/>
        <end position="47"/>
    </location>
</feature>
<evidence type="ECO:0000313" key="3">
    <source>
        <dbReference type="Proteomes" id="UP000299084"/>
    </source>
</evidence>
<organism evidence="2 3">
    <name type="scientific">Camelus dromedarius</name>
    <name type="common">Dromedary</name>
    <name type="synonym">Arabian camel</name>
    <dbReference type="NCBI Taxonomy" id="9838"/>
    <lineage>
        <taxon>Eukaryota</taxon>
        <taxon>Metazoa</taxon>
        <taxon>Chordata</taxon>
        <taxon>Craniata</taxon>
        <taxon>Vertebrata</taxon>
        <taxon>Euteleostomi</taxon>
        <taxon>Mammalia</taxon>
        <taxon>Eutheria</taxon>
        <taxon>Laurasiatheria</taxon>
        <taxon>Artiodactyla</taxon>
        <taxon>Tylopoda</taxon>
        <taxon>Camelidae</taxon>
        <taxon>Camelus</taxon>
    </lineage>
</organism>
<dbReference type="Proteomes" id="UP000299084">
    <property type="component" value="Unassembled WGS sequence"/>
</dbReference>
<proteinExistence type="predicted"/>